<evidence type="ECO:0000256" key="2">
    <source>
        <dbReference type="ARBA" id="ARBA00022516"/>
    </source>
</evidence>
<dbReference type="InterPro" id="IPR002123">
    <property type="entry name" value="Plipid/glycerol_acylTrfase"/>
</dbReference>
<protein>
    <submittedName>
        <fullName evidence="8">1-acyl-sn-glycerol-3-phosphate acyltransferase</fullName>
    </submittedName>
</protein>
<gene>
    <name evidence="8" type="ORF">SAMN04489716_0824</name>
</gene>
<dbReference type="PANTHER" id="PTHR10434:SF64">
    <property type="entry name" value="1-ACYL-SN-GLYCEROL-3-PHOSPHATE ACYLTRANSFERASE-RELATED"/>
    <property type="match status" value="1"/>
</dbReference>
<evidence type="ECO:0000259" key="7">
    <source>
        <dbReference type="SMART" id="SM00563"/>
    </source>
</evidence>
<comment type="pathway">
    <text evidence="1">Lipid metabolism.</text>
</comment>
<evidence type="ECO:0000256" key="4">
    <source>
        <dbReference type="ARBA" id="ARBA00023098"/>
    </source>
</evidence>
<keyword evidence="2" id="KW-0444">Lipid biosynthesis</keyword>
<keyword evidence="5 8" id="KW-0012">Acyltransferase</keyword>
<dbReference type="Pfam" id="PF01553">
    <property type="entry name" value="Acyltransferase"/>
    <property type="match status" value="1"/>
</dbReference>
<reference evidence="8 9" key="1">
    <citation type="submission" date="2016-10" db="EMBL/GenBank/DDBJ databases">
        <authorList>
            <person name="de Groot N.N."/>
        </authorList>
    </citation>
    <scope>NUCLEOTIDE SEQUENCE [LARGE SCALE GENOMIC DNA]</scope>
    <source>
        <strain evidence="8 9">DSM 43941</strain>
    </source>
</reference>
<proteinExistence type="predicted"/>
<sequence>MLRLLSFLYWTVIVVTCPFFFAGALLIWVVTAPFDRRKVVLHLYSSAWAVCYVRMNPLWRLRTTGRQLLPWRGAAVLVANHASLIDILVLFDLFRPYKWVSKSEIFKVPVIGWNMRLNGYVPLVRGRGELVRRMMARCGELLEQGSPVLLFPEGSRSADGTLQAFKNGAFDLAVRHGVPVFPIAVHGTGRALPKHGLVLREQVTARVEVLAPLSPSDYPDVNALRDAARQRIETALEKGS</sequence>
<keyword evidence="9" id="KW-1185">Reference proteome</keyword>
<accession>A0A1H1SCT1</accession>
<evidence type="ECO:0000313" key="9">
    <source>
        <dbReference type="Proteomes" id="UP000198688"/>
    </source>
</evidence>
<keyword evidence="4" id="KW-0443">Lipid metabolism</keyword>
<evidence type="ECO:0000256" key="6">
    <source>
        <dbReference type="SAM" id="Phobius"/>
    </source>
</evidence>
<feature type="transmembrane region" description="Helical" evidence="6">
    <location>
        <begin position="71"/>
        <end position="94"/>
    </location>
</feature>
<feature type="transmembrane region" description="Helical" evidence="6">
    <location>
        <begin position="6"/>
        <end position="29"/>
    </location>
</feature>
<organism evidence="8 9">
    <name type="scientific">Actinoplanes derwentensis</name>
    <dbReference type="NCBI Taxonomy" id="113562"/>
    <lineage>
        <taxon>Bacteria</taxon>
        <taxon>Bacillati</taxon>
        <taxon>Actinomycetota</taxon>
        <taxon>Actinomycetes</taxon>
        <taxon>Micromonosporales</taxon>
        <taxon>Micromonosporaceae</taxon>
        <taxon>Actinoplanes</taxon>
    </lineage>
</organism>
<evidence type="ECO:0000256" key="5">
    <source>
        <dbReference type="ARBA" id="ARBA00023315"/>
    </source>
</evidence>
<dbReference type="GO" id="GO:0006654">
    <property type="term" value="P:phosphatidic acid biosynthetic process"/>
    <property type="evidence" value="ECO:0007669"/>
    <property type="project" value="TreeGrafter"/>
</dbReference>
<evidence type="ECO:0000256" key="1">
    <source>
        <dbReference type="ARBA" id="ARBA00005189"/>
    </source>
</evidence>
<dbReference type="AlphaFoldDB" id="A0A1H1SCT1"/>
<evidence type="ECO:0000256" key="3">
    <source>
        <dbReference type="ARBA" id="ARBA00022679"/>
    </source>
</evidence>
<dbReference type="SUPFAM" id="SSF69593">
    <property type="entry name" value="Glycerol-3-phosphate (1)-acyltransferase"/>
    <property type="match status" value="1"/>
</dbReference>
<dbReference type="EMBL" id="LT629758">
    <property type="protein sequence ID" value="SDS45618.1"/>
    <property type="molecule type" value="Genomic_DNA"/>
</dbReference>
<dbReference type="STRING" id="113562.SAMN04489716_0824"/>
<dbReference type="CDD" id="cd07989">
    <property type="entry name" value="LPLAT_AGPAT-like"/>
    <property type="match status" value="1"/>
</dbReference>
<dbReference type="RefSeq" id="WP_092541723.1">
    <property type="nucleotide sequence ID" value="NZ_BOMJ01000009.1"/>
</dbReference>
<dbReference type="SMART" id="SM00563">
    <property type="entry name" value="PlsC"/>
    <property type="match status" value="1"/>
</dbReference>
<feature type="domain" description="Phospholipid/glycerol acyltransferase" evidence="7">
    <location>
        <begin position="75"/>
        <end position="188"/>
    </location>
</feature>
<name>A0A1H1SCT1_9ACTN</name>
<keyword evidence="6" id="KW-0472">Membrane</keyword>
<keyword evidence="6" id="KW-1133">Transmembrane helix</keyword>
<dbReference type="Proteomes" id="UP000198688">
    <property type="component" value="Chromosome I"/>
</dbReference>
<feature type="transmembrane region" description="Helical" evidence="6">
    <location>
        <begin position="41"/>
        <end position="59"/>
    </location>
</feature>
<dbReference type="GO" id="GO:0003841">
    <property type="term" value="F:1-acylglycerol-3-phosphate O-acyltransferase activity"/>
    <property type="evidence" value="ECO:0007669"/>
    <property type="project" value="TreeGrafter"/>
</dbReference>
<evidence type="ECO:0000313" key="8">
    <source>
        <dbReference type="EMBL" id="SDS45618.1"/>
    </source>
</evidence>
<keyword evidence="6" id="KW-0812">Transmembrane</keyword>
<dbReference type="OrthoDB" id="9808424at2"/>
<dbReference type="PANTHER" id="PTHR10434">
    <property type="entry name" value="1-ACYL-SN-GLYCEROL-3-PHOSPHATE ACYLTRANSFERASE"/>
    <property type="match status" value="1"/>
</dbReference>
<keyword evidence="3 8" id="KW-0808">Transferase</keyword>